<keyword evidence="2 4" id="KW-0560">Oxidoreductase</keyword>
<evidence type="ECO:0000313" key="5">
    <source>
        <dbReference type="Proteomes" id="UP000838748"/>
    </source>
</evidence>
<sequence>MANSKVLWGIAGLGNIAHRFVKDLVAQVTEAELYAVAARDIQRAKIFAKQYQCQTYFGSYIELATDPNVDVVYVATIHPFHKHLVELFLNHGKHVLVEKPAFTNLKDWDEMANLAKRKGLILAEAMKTVAFPAYRSMKQFITDNNIVISNIEASFGTEHDFDPAWHLFNPRLAGGATLDVGVYGLWLYADLCYLLQASIATPEIAIVKDNDRSEVDENIDFAFKGQVTGRIGASITRNLKREAIITGPDVEIVIHDKWWNPKTIDINFRGEHTRLTTAEGGGGFEYEIDHLTSLVQSNTNGSTIFPHQTSRKVISLMENALLRSGFDCLLNSK</sequence>
<dbReference type="EMBL" id="CAKLDM010000001">
    <property type="protein sequence ID" value="CAH0537781.1"/>
    <property type="molecule type" value="Genomic_DNA"/>
</dbReference>
<dbReference type="SUPFAM" id="SSF55347">
    <property type="entry name" value="Glyceraldehyde-3-phosphate dehydrogenase-like, C-terminal domain"/>
    <property type="match status" value="1"/>
</dbReference>
<dbReference type="InterPro" id="IPR000683">
    <property type="entry name" value="Gfo/Idh/MocA-like_OxRdtase_N"/>
</dbReference>
<evidence type="ECO:0000256" key="1">
    <source>
        <dbReference type="ARBA" id="ARBA00010928"/>
    </source>
</evidence>
<proteinExistence type="inferred from homology"/>
<dbReference type="SUPFAM" id="SSF51735">
    <property type="entry name" value="NAD(P)-binding Rossmann-fold domains"/>
    <property type="match status" value="1"/>
</dbReference>
<protein>
    <submittedName>
        <fullName evidence="4">Scyllo-inositol 2-dehydrogenase (NADP(+)) IolU</fullName>
        <ecNumber evidence="4">1.1.1.371</ecNumber>
    </submittedName>
</protein>
<gene>
    <name evidence="4" type="primary">iolU</name>
    <name evidence="4" type="ORF">VMF7928_01334</name>
</gene>
<evidence type="ECO:0000256" key="2">
    <source>
        <dbReference type="ARBA" id="ARBA00023002"/>
    </source>
</evidence>
<feature type="domain" description="Gfo/Idh/MocA-like oxidoreductase N-terminal" evidence="3">
    <location>
        <begin position="8"/>
        <end position="123"/>
    </location>
</feature>
<dbReference type="PANTHER" id="PTHR22604:SF105">
    <property type="entry name" value="TRANS-1,2-DIHYDROBENZENE-1,2-DIOL DEHYDROGENASE"/>
    <property type="match status" value="1"/>
</dbReference>
<comment type="similarity">
    <text evidence="1">Belongs to the Gfo/Idh/MocA family.</text>
</comment>
<dbReference type="Pfam" id="PF01408">
    <property type="entry name" value="GFO_IDH_MocA"/>
    <property type="match status" value="1"/>
</dbReference>
<reference evidence="4" key="1">
    <citation type="submission" date="2021-11" db="EMBL/GenBank/DDBJ databases">
        <authorList>
            <person name="Rodrigo-Torres L."/>
            <person name="Arahal R. D."/>
            <person name="Lucena T."/>
        </authorList>
    </citation>
    <scope>NUCLEOTIDE SEQUENCE</scope>
    <source>
        <strain evidence="4">CECT 7928</strain>
    </source>
</reference>
<dbReference type="EC" id="1.1.1.371" evidence="4"/>
<dbReference type="InterPro" id="IPR050984">
    <property type="entry name" value="Gfo/Idh/MocA_domain"/>
</dbReference>
<name>A0ABN8E5B3_9VIBR</name>
<keyword evidence="5" id="KW-1185">Reference proteome</keyword>
<organism evidence="4 5">
    <name type="scientific">Vibrio marisflavi CECT 7928</name>
    <dbReference type="NCBI Taxonomy" id="634439"/>
    <lineage>
        <taxon>Bacteria</taxon>
        <taxon>Pseudomonadati</taxon>
        <taxon>Pseudomonadota</taxon>
        <taxon>Gammaproteobacteria</taxon>
        <taxon>Vibrionales</taxon>
        <taxon>Vibrionaceae</taxon>
        <taxon>Vibrio</taxon>
    </lineage>
</organism>
<dbReference type="RefSeq" id="WP_237360674.1">
    <property type="nucleotide sequence ID" value="NZ_CAKLDM010000001.1"/>
</dbReference>
<dbReference type="InterPro" id="IPR036291">
    <property type="entry name" value="NAD(P)-bd_dom_sf"/>
</dbReference>
<dbReference type="GO" id="GO:0102497">
    <property type="term" value="F:scyllo-inositol dehydrogenase (NADP+) activity"/>
    <property type="evidence" value="ECO:0007669"/>
    <property type="project" value="UniProtKB-EC"/>
</dbReference>
<dbReference type="Proteomes" id="UP000838748">
    <property type="component" value="Unassembled WGS sequence"/>
</dbReference>
<comment type="caution">
    <text evidence="4">The sequence shown here is derived from an EMBL/GenBank/DDBJ whole genome shotgun (WGS) entry which is preliminary data.</text>
</comment>
<evidence type="ECO:0000313" key="4">
    <source>
        <dbReference type="EMBL" id="CAH0537781.1"/>
    </source>
</evidence>
<accession>A0ABN8E5B3</accession>
<evidence type="ECO:0000259" key="3">
    <source>
        <dbReference type="Pfam" id="PF01408"/>
    </source>
</evidence>
<dbReference type="PANTHER" id="PTHR22604">
    <property type="entry name" value="OXIDOREDUCTASES"/>
    <property type="match status" value="1"/>
</dbReference>
<dbReference type="Gene3D" id="3.30.360.10">
    <property type="entry name" value="Dihydrodipicolinate Reductase, domain 2"/>
    <property type="match status" value="1"/>
</dbReference>
<dbReference type="Gene3D" id="3.40.50.720">
    <property type="entry name" value="NAD(P)-binding Rossmann-like Domain"/>
    <property type="match status" value="1"/>
</dbReference>